<name>A0A1B3ZHE5_9SPHN</name>
<dbReference type="Pfam" id="PF04234">
    <property type="entry name" value="CopC"/>
    <property type="match status" value="1"/>
</dbReference>
<gene>
    <name evidence="5" type="ORF">AWL63_14700</name>
</gene>
<evidence type="ECO:0000313" key="5">
    <source>
        <dbReference type="EMBL" id="AOH86821.1"/>
    </source>
</evidence>
<dbReference type="AlphaFoldDB" id="A0A1B3ZHE5"/>
<feature type="domain" description="CopC" evidence="4">
    <location>
        <begin position="23"/>
        <end position="122"/>
    </location>
</feature>
<feature type="chain" id="PRO_5008556557" description="CopC domain-containing protein" evidence="3">
    <location>
        <begin position="21"/>
        <end position="123"/>
    </location>
</feature>
<organism evidence="5 6">
    <name type="scientific">Sphingomonas panacis</name>
    <dbReference type="NCBI Taxonomy" id="1560345"/>
    <lineage>
        <taxon>Bacteria</taxon>
        <taxon>Pseudomonadati</taxon>
        <taxon>Pseudomonadota</taxon>
        <taxon>Alphaproteobacteria</taxon>
        <taxon>Sphingomonadales</taxon>
        <taxon>Sphingomonadaceae</taxon>
        <taxon>Sphingomonas</taxon>
    </lineage>
</organism>
<evidence type="ECO:0000259" key="4">
    <source>
        <dbReference type="Pfam" id="PF04234"/>
    </source>
</evidence>
<protein>
    <recommendedName>
        <fullName evidence="4">CopC domain-containing protein</fullName>
    </recommendedName>
</protein>
<dbReference type="RefSeq" id="WP_069207366.1">
    <property type="nucleotide sequence ID" value="NZ_CP014168.1"/>
</dbReference>
<dbReference type="Gene3D" id="2.60.40.1220">
    <property type="match status" value="1"/>
</dbReference>
<dbReference type="STRING" id="1560345.AWL63_14700"/>
<evidence type="ECO:0000313" key="6">
    <source>
        <dbReference type="Proteomes" id="UP000094256"/>
    </source>
</evidence>
<reference evidence="5 6" key="1">
    <citation type="submission" date="2016-01" db="EMBL/GenBank/DDBJ databases">
        <title>Complete genome and mega plasmid sequence of Sphingomonas panacis DCY99 elicits systemic resistance in rice to Xanthomonas oryzae.</title>
        <authorList>
            <person name="Kim Y.J."/>
            <person name="Yang D.C."/>
            <person name="Sing P."/>
        </authorList>
    </citation>
    <scope>NUCLEOTIDE SEQUENCE [LARGE SCALE GENOMIC DNA]</scope>
    <source>
        <strain evidence="5 6">DCY99</strain>
    </source>
</reference>
<keyword evidence="6" id="KW-1185">Reference proteome</keyword>
<keyword evidence="1 3" id="KW-0732">Signal</keyword>
<evidence type="ECO:0000256" key="2">
    <source>
        <dbReference type="ARBA" id="ARBA00023008"/>
    </source>
</evidence>
<dbReference type="InterPro" id="IPR007348">
    <property type="entry name" value="CopC_dom"/>
</dbReference>
<keyword evidence="2" id="KW-0186">Copper</keyword>
<evidence type="ECO:0000256" key="1">
    <source>
        <dbReference type="ARBA" id="ARBA00022729"/>
    </source>
</evidence>
<dbReference type="Proteomes" id="UP000094256">
    <property type="component" value="Chromosome"/>
</dbReference>
<dbReference type="GO" id="GO:0042597">
    <property type="term" value="C:periplasmic space"/>
    <property type="evidence" value="ECO:0007669"/>
    <property type="project" value="InterPro"/>
</dbReference>
<dbReference type="KEGG" id="span:AWL63_14700"/>
<dbReference type="OrthoDB" id="9796814at2"/>
<sequence>MPRLIAPFIAAALIAAPAFANPRIVSSTPAPDATVAPISRVEVTFSDKLVTQSTGASLEMIAMPGMKMNTPMKMKVATSIAPDGVTLITTTPKPLPKGTYKLSYHVVSVDTQRADGDLSFKVQ</sequence>
<dbReference type="EMBL" id="CP014168">
    <property type="protein sequence ID" value="AOH86821.1"/>
    <property type="molecule type" value="Genomic_DNA"/>
</dbReference>
<evidence type="ECO:0000256" key="3">
    <source>
        <dbReference type="SAM" id="SignalP"/>
    </source>
</evidence>
<proteinExistence type="predicted"/>
<dbReference type="InterPro" id="IPR014756">
    <property type="entry name" value="Ig_E-set"/>
</dbReference>
<dbReference type="GO" id="GO:0046688">
    <property type="term" value="P:response to copper ion"/>
    <property type="evidence" value="ECO:0007669"/>
    <property type="project" value="InterPro"/>
</dbReference>
<dbReference type="InterPro" id="IPR014755">
    <property type="entry name" value="Cu-Rt/internalin_Ig-like"/>
</dbReference>
<accession>A0A1B3ZHE5</accession>
<dbReference type="SUPFAM" id="SSF81296">
    <property type="entry name" value="E set domains"/>
    <property type="match status" value="1"/>
</dbReference>
<feature type="signal peptide" evidence="3">
    <location>
        <begin position="1"/>
        <end position="20"/>
    </location>
</feature>
<dbReference type="GO" id="GO:0005507">
    <property type="term" value="F:copper ion binding"/>
    <property type="evidence" value="ECO:0007669"/>
    <property type="project" value="InterPro"/>
</dbReference>